<dbReference type="PANTHER" id="PTHR30086:SF17">
    <property type="entry name" value="LYSE FAMILY TRANSLOCATOR"/>
    <property type="match status" value="1"/>
</dbReference>
<keyword evidence="3" id="KW-0812">Transmembrane</keyword>
<gene>
    <name evidence="6" type="ORF">I9054_012575</name>
</gene>
<evidence type="ECO:0000256" key="4">
    <source>
        <dbReference type="ARBA" id="ARBA00022989"/>
    </source>
</evidence>
<name>A0A8I1DHX5_ACIBZ</name>
<keyword evidence="2" id="KW-1003">Cell membrane</keyword>
<keyword evidence="4" id="KW-1133">Transmembrane helix</keyword>
<protein>
    <submittedName>
        <fullName evidence="6">LysE family translocator</fullName>
    </submittedName>
</protein>
<evidence type="ECO:0000256" key="5">
    <source>
        <dbReference type="ARBA" id="ARBA00023136"/>
    </source>
</evidence>
<evidence type="ECO:0000256" key="1">
    <source>
        <dbReference type="ARBA" id="ARBA00004651"/>
    </source>
</evidence>
<dbReference type="RefSeq" id="WP_121775538.1">
    <property type="nucleotide sequence ID" value="NZ_CP066121.1"/>
</dbReference>
<comment type="subcellular location">
    <subcellularLocation>
        <location evidence="1">Cell membrane</location>
        <topology evidence="1">Multi-pass membrane protein</topology>
    </subcellularLocation>
</comment>
<organism evidence="6 7">
    <name type="scientific">Acinetobacter bereziniae</name>
    <name type="common">Acinetobacter genomosp. 10</name>
    <dbReference type="NCBI Taxonomy" id="106648"/>
    <lineage>
        <taxon>Bacteria</taxon>
        <taxon>Pseudomonadati</taxon>
        <taxon>Pseudomonadota</taxon>
        <taxon>Gammaproteobacteria</taxon>
        <taxon>Moraxellales</taxon>
        <taxon>Moraxellaceae</taxon>
        <taxon>Acinetobacter</taxon>
    </lineage>
</organism>
<evidence type="ECO:0000256" key="2">
    <source>
        <dbReference type="ARBA" id="ARBA00022475"/>
    </source>
</evidence>
<dbReference type="InterPro" id="IPR001123">
    <property type="entry name" value="LeuE-type"/>
</dbReference>
<evidence type="ECO:0000313" key="6">
    <source>
        <dbReference type="EMBL" id="UUN96216.1"/>
    </source>
</evidence>
<dbReference type="EMBL" id="CP092085">
    <property type="protein sequence ID" value="UUN96216.1"/>
    <property type="molecule type" value="Genomic_DNA"/>
</dbReference>
<dbReference type="Pfam" id="PF01810">
    <property type="entry name" value="LysE"/>
    <property type="match status" value="1"/>
</dbReference>
<reference evidence="6" key="1">
    <citation type="submission" date="2022-02" db="EMBL/GenBank/DDBJ databases">
        <title>Characterization of Tn125 harboring carbapenem-resistant Acinetobacter bereziniae clinical isolates.</title>
        <authorList>
            <person name="Wong N.-K."/>
            <person name="Pan Q."/>
        </authorList>
    </citation>
    <scope>NUCLEOTIDE SEQUENCE</scope>
    <source>
        <strain evidence="6">GD03393</strain>
    </source>
</reference>
<evidence type="ECO:0000256" key="3">
    <source>
        <dbReference type="ARBA" id="ARBA00022692"/>
    </source>
</evidence>
<dbReference type="PANTHER" id="PTHR30086">
    <property type="entry name" value="ARGININE EXPORTER PROTEIN ARGO"/>
    <property type="match status" value="1"/>
</dbReference>
<accession>A0A8I1DHX5</accession>
<dbReference type="GO" id="GO:0015171">
    <property type="term" value="F:amino acid transmembrane transporter activity"/>
    <property type="evidence" value="ECO:0007669"/>
    <property type="project" value="TreeGrafter"/>
</dbReference>
<sequence length="206" mass="23600">MDLFLIVAVTHFIALLSPGPDFFLILTTLFREGRHAAKCVCLGIVVGNIMVIGFVFISLFILGQLHHAILDVVKWGGIIYLSYLSYRCFTYAWHADFTHDTQVSSSVQKVPKKLKSLFYGIHSSVLNPKNILFYGTIILVIYRPYTTWQLCLVSLWMVCVVLFWNLWLIHLMSQKKALDWFQSKIKAIYYLSGLSFAVFAGMLLFS</sequence>
<keyword evidence="5" id="KW-0472">Membrane</keyword>
<dbReference type="GO" id="GO:0005886">
    <property type="term" value="C:plasma membrane"/>
    <property type="evidence" value="ECO:0007669"/>
    <property type="project" value="UniProtKB-SubCell"/>
</dbReference>
<evidence type="ECO:0000313" key="7">
    <source>
        <dbReference type="Proteomes" id="UP000644140"/>
    </source>
</evidence>
<dbReference type="AlphaFoldDB" id="A0A8I1DHX5"/>
<dbReference type="Proteomes" id="UP000644140">
    <property type="component" value="Chromosome"/>
</dbReference>
<proteinExistence type="predicted"/>